<feature type="transmembrane region" description="Helical" evidence="1">
    <location>
        <begin position="60"/>
        <end position="85"/>
    </location>
</feature>
<dbReference type="PANTHER" id="PTHR35804:SF1">
    <property type="entry name" value="LYSINE EXPORTER LYSO"/>
    <property type="match status" value="1"/>
</dbReference>
<proteinExistence type="predicted"/>
<dbReference type="InterPro" id="IPR005642">
    <property type="entry name" value="LysO"/>
</dbReference>
<organism evidence="2 3">
    <name type="scientific">Faucicola osloensis</name>
    <name type="common">Moraxella osloensis</name>
    <dbReference type="NCBI Taxonomy" id="34062"/>
    <lineage>
        <taxon>Bacteria</taxon>
        <taxon>Pseudomonadati</taxon>
        <taxon>Pseudomonadota</taxon>
        <taxon>Gammaproteobacteria</taxon>
        <taxon>Moraxellales</taxon>
        <taxon>Moraxellaceae</taxon>
        <taxon>Faucicola</taxon>
    </lineage>
</organism>
<keyword evidence="1" id="KW-0812">Transmembrane</keyword>
<evidence type="ECO:0008006" key="4">
    <source>
        <dbReference type="Google" id="ProtNLM"/>
    </source>
</evidence>
<feature type="transmembrane region" description="Helical" evidence="1">
    <location>
        <begin position="35"/>
        <end position="54"/>
    </location>
</feature>
<comment type="caution">
    <text evidence="2">The sequence shown here is derived from an EMBL/GenBank/DDBJ whole genome shotgun (WGS) entry which is preliminary data.</text>
</comment>
<feature type="transmembrane region" description="Helical" evidence="1">
    <location>
        <begin position="135"/>
        <end position="154"/>
    </location>
</feature>
<feature type="transmembrane region" description="Helical" evidence="1">
    <location>
        <begin position="106"/>
        <end position="129"/>
    </location>
</feature>
<keyword evidence="1" id="KW-0472">Membrane</keyword>
<evidence type="ECO:0000313" key="2">
    <source>
        <dbReference type="EMBL" id="PKZ69320.1"/>
    </source>
</evidence>
<dbReference type="PANTHER" id="PTHR35804">
    <property type="entry name" value="LYSINE EXPORTER LYSO"/>
    <property type="match status" value="1"/>
</dbReference>
<feature type="transmembrane region" description="Helical" evidence="1">
    <location>
        <begin position="281"/>
        <end position="303"/>
    </location>
</feature>
<protein>
    <recommendedName>
        <fullName evidence="4">Lysine exporter LysO family protein</fullName>
    </recommendedName>
</protein>
<sequence>MLENFITLVLILTPLVVGFLLPLPQRFMPLVDKLLTNLVFVILTFIGLSLSQIPDLGAQIGFIGTNVAVLAICTLGAGFISLLIFDRLHPWQRALPHAHSQAGFSITGSLVQLCCVVLGFVLGKLLPIFLPITDLPIDGIIKGLLILLILLVGFQLSHSRMTLRQVLVNKRGVQACVIFCLSVAVGGLLYALIMPDVTWTQGLALSSGYGWYSLSGIIMTDAYGAVWGSVALLNDLLREFMALLFIPMLIGKYPTTAVGLGGVTTMDFTLPIIQSSGGNEVVPLAMSFGFLVNIISPVLMVVFSSFG</sequence>
<feature type="transmembrane region" description="Helical" evidence="1">
    <location>
        <begin position="240"/>
        <end position="261"/>
    </location>
</feature>
<evidence type="ECO:0000256" key="1">
    <source>
        <dbReference type="SAM" id="Phobius"/>
    </source>
</evidence>
<dbReference type="Pfam" id="PF03956">
    <property type="entry name" value="Lys_export"/>
    <property type="match status" value="1"/>
</dbReference>
<dbReference type="GO" id="GO:0005886">
    <property type="term" value="C:plasma membrane"/>
    <property type="evidence" value="ECO:0007669"/>
    <property type="project" value="TreeGrafter"/>
</dbReference>
<feature type="transmembrane region" description="Helical" evidence="1">
    <location>
        <begin position="6"/>
        <end position="23"/>
    </location>
</feature>
<dbReference type="EMBL" id="PKJS01000004">
    <property type="protein sequence ID" value="PKZ69320.1"/>
    <property type="molecule type" value="Genomic_DNA"/>
</dbReference>
<evidence type="ECO:0000313" key="3">
    <source>
        <dbReference type="Proteomes" id="UP000234914"/>
    </source>
</evidence>
<feature type="transmembrane region" description="Helical" evidence="1">
    <location>
        <begin position="175"/>
        <end position="193"/>
    </location>
</feature>
<accession>A0A2I1RJL5</accession>
<dbReference type="RefSeq" id="WP_101964031.1">
    <property type="nucleotide sequence ID" value="NZ_PKJS01000004.1"/>
</dbReference>
<dbReference type="AlphaFoldDB" id="A0A2I1RJL5"/>
<name>A0A2I1RJL5_FAUOS</name>
<reference evidence="2 3" key="1">
    <citation type="submission" date="2017-12" db="EMBL/GenBank/DDBJ databases">
        <title>Phylogenetic diversity of female urinary microbiome.</title>
        <authorList>
            <person name="Thomas-White K."/>
            <person name="Wolfe A.J."/>
        </authorList>
    </citation>
    <scope>NUCLEOTIDE SEQUENCE [LARGE SCALE GENOMIC DNA]</scope>
    <source>
        <strain evidence="2 3">UMB0416</strain>
    </source>
</reference>
<keyword evidence="1" id="KW-1133">Transmembrane helix</keyword>
<feature type="transmembrane region" description="Helical" evidence="1">
    <location>
        <begin position="213"/>
        <end position="233"/>
    </location>
</feature>
<dbReference type="GO" id="GO:0015661">
    <property type="term" value="F:L-lysine efflux transmembrane transporter activity"/>
    <property type="evidence" value="ECO:0007669"/>
    <property type="project" value="InterPro"/>
</dbReference>
<gene>
    <name evidence="2" type="ORF">CYJ96_04115</name>
</gene>
<dbReference type="Proteomes" id="UP000234914">
    <property type="component" value="Unassembled WGS sequence"/>
</dbReference>